<keyword evidence="4" id="KW-0145">Chemotaxis</keyword>
<evidence type="ECO:0000256" key="3">
    <source>
        <dbReference type="ARBA" id="ARBA00048267"/>
    </source>
</evidence>
<dbReference type="GO" id="GO:0006935">
    <property type="term" value="P:chemotaxis"/>
    <property type="evidence" value="ECO:0007669"/>
    <property type="project" value="UniProtKB-UniRule"/>
</dbReference>
<evidence type="ECO:0000256" key="1">
    <source>
        <dbReference type="ARBA" id="ARBA00022801"/>
    </source>
</evidence>
<feature type="active site" evidence="4">
    <location>
        <position position="12"/>
    </location>
</feature>
<protein>
    <recommendedName>
        <fullName evidence="2">protein-glutamate methylesterase</fullName>
        <ecNumber evidence="2">3.1.1.61</ecNumber>
    </recommendedName>
</protein>
<dbReference type="Pfam" id="PF01339">
    <property type="entry name" value="CheB_methylest"/>
    <property type="match status" value="1"/>
</dbReference>
<evidence type="ECO:0000256" key="5">
    <source>
        <dbReference type="SAM" id="Phobius"/>
    </source>
</evidence>
<evidence type="ECO:0000256" key="2">
    <source>
        <dbReference type="ARBA" id="ARBA00039140"/>
    </source>
</evidence>
<proteinExistence type="predicted"/>
<dbReference type="AlphaFoldDB" id="A0AAQ1GNQ0"/>
<feature type="active site" evidence="4">
    <location>
        <position position="39"/>
    </location>
</feature>
<accession>A0AAQ1GNQ0</accession>
<feature type="active site" evidence="4">
    <location>
        <position position="130"/>
    </location>
</feature>
<dbReference type="GO" id="GO:0005737">
    <property type="term" value="C:cytoplasm"/>
    <property type="evidence" value="ECO:0007669"/>
    <property type="project" value="InterPro"/>
</dbReference>
<dbReference type="CDD" id="cd16433">
    <property type="entry name" value="CheB"/>
    <property type="match status" value="1"/>
</dbReference>
<evidence type="ECO:0000259" key="6">
    <source>
        <dbReference type="PROSITE" id="PS50122"/>
    </source>
</evidence>
<dbReference type="Proteomes" id="UP000183529">
    <property type="component" value="Unassembled WGS sequence"/>
</dbReference>
<dbReference type="InterPro" id="IPR013087">
    <property type="entry name" value="Znf_C2H2_type"/>
</dbReference>
<keyword evidence="5" id="KW-0812">Transmembrane</keyword>
<comment type="catalytic activity">
    <reaction evidence="3">
        <text>[protein]-L-glutamate 5-O-methyl ester + H2O = L-glutamyl-[protein] + methanol + H(+)</text>
        <dbReference type="Rhea" id="RHEA:23236"/>
        <dbReference type="Rhea" id="RHEA-COMP:10208"/>
        <dbReference type="Rhea" id="RHEA-COMP:10311"/>
        <dbReference type="ChEBI" id="CHEBI:15377"/>
        <dbReference type="ChEBI" id="CHEBI:15378"/>
        <dbReference type="ChEBI" id="CHEBI:17790"/>
        <dbReference type="ChEBI" id="CHEBI:29973"/>
        <dbReference type="ChEBI" id="CHEBI:82795"/>
        <dbReference type="EC" id="3.1.1.61"/>
    </reaction>
</comment>
<dbReference type="Gene3D" id="3.40.50.180">
    <property type="entry name" value="Methylesterase CheB, C-terminal domain"/>
    <property type="match status" value="1"/>
</dbReference>
<comment type="caution">
    <text evidence="7">The sequence shown here is derived from an EMBL/GenBank/DDBJ whole genome shotgun (WGS) entry which is preliminary data.</text>
</comment>
<keyword evidence="5" id="KW-0472">Membrane</keyword>
<reference evidence="7 8" key="1">
    <citation type="submission" date="2016-10" db="EMBL/GenBank/DDBJ databases">
        <authorList>
            <person name="Varghese N."/>
            <person name="Submissions S."/>
        </authorList>
    </citation>
    <scope>NUCLEOTIDE SEQUENCE [LARGE SCALE GENOMIC DNA]</scope>
    <source>
        <strain evidence="7 8">LMG 22274</strain>
    </source>
</reference>
<evidence type="ECO:0000256" key="4">
    <source>
        <dbReference type="PROSITE-ProRule" id="PRU00050"/>
    </source>
</evidence>
<organism evidence="7 8">
    <name type="scientific">Paraburkholderia tropica</name>
    <dbReference type="NCBI Taxonomy" id="92647"/>
    <lineage>
        <taxon>Bacteria</taxon>
        <taxon>Pseudomonadati</taxon>
        <taxon>Pseudomonadota</taxon>
        <taxon>Betaproteobacteria</taxon>
        <taxon>Burkholderiales</taxon>
        <taxon>Burkholderiaceae</taxon>
        <taxon>Paraburkholderia</taxon>
    </lineage>
</organism>
<evidence type="ECO:0000313" key="8">
    <source>
        <dbReference type="Proteomes" id="UP000183529"/>
    </source>
</evidence>
<dbReference type="InterPro" id="IPR000673">
    <property type="entry name" value="Sig_transdc_resp-reg_Me-estase"/>
</dbReference>
<dbReference type="EC" id="3.1.1.61" evidence="2"/>
<name>A0AAQ1GNQ0_9BURK</name>
<dbReference type="EMBL" id="FNZM01000027">
    <property type="protein sequence ID" value="SEK14226.1"/>
    <property type="molecule type" value="Genomic_DNA"/>
</dbReference>
<dbReference type="RefSeq" id="WP_074987331.1">
    <property type="nucleotide sequence ID" value="NZ_CADFGN010000020.1"/>
</dbReference>
<sequence>MNPRKIVVIAASRGGFYALRTLVAGLPATLPAAVCIVLHIGRHKSTLPELMRGWGPLHATHAKDGEALIAARIYIAPPDRHLLVERGHMRLSDSAPENFSRPAADPLMRSASMAYGNRVVGVVLSGDLDDGAAGLAMVHARGGQCLVQRPAECEAPSMPNAALRAVDGAAIIESVETMAAAIVSAVHAAPRKSEDAVKADRLIREEAEVASRGVVSPQDLDRIGQRSALTCPECGGSLWQLEDERPHRYRCHTGHAFSELSLEDGIVRDVERAIWSAVRTVREHRVFAREQHERALRSGDTARAAKEDSRVEQAEALDAILRDALHKMADSERADD</sequence>
<dbReference type="PROSITE" id="PS00028">
    <property type="entry name" value="ZINC_FINGER_C2H2_1"/>
    <property type="match status" value="1"/>
</dbReference>
<keyword evidence="1 4" id="KW-0378">Hydrolase</keyword>
<feature type="domain" description="CheB-type methylesterase" evidence="6">
    <location>
        <begin position="1"/>
        <end position="189"/>
    </location>
</feature>
<dbReference type="PANTHER" id="PTHR42872:SF6">
    <property type="entry name" value="PROTEIN-GLUTAMATE METHYLESTERASE_PROTEIN-GLUTAMINE GLUTAMINASE"/>
    <property type="match status" value="1"/>
</dbReference>
<keyword evidence="5" id="KW-1133">Transmembrane helix</keyword>
<evidence type="ECO:0000313" key="7">
    <source>
        <dbReference type="EMBL" id="SEK14226.1"/>
    </source>
</evidence>
<feature type="transmembrane region" description="Helical" evidence="5">
    <location>
        <begin position="21"/>
        <end position="41"/>
    </location>
</feature>
<dbReference type="PANTHER" id="PTHR42872">
    <property type="entry name" value="PROTEIN-GLUTAMATE METHYLESTERASE/PROTEIN-GLUTAMINE GLUTAMINASE"/>
    <property type="match status" value="1"/>
</dbReference>
<dbReference type="PIRSF" id="PIRSF036461">
    <property type="entry name" value="Chmtx_methlestr"/>
    <property type="match status" value="1"/>
</dbReference>
<dbReference type="PROSITE" id="PS50122">
    <property type="entry name" value="CHEB"/>
    <property type="match status" value="1"/>
</dbReference>
<dbReference type="InterPro" id="IPR035909">
    <property type="entry name" value="CheB_C"/>
</dbReference>
<dbReference type="InterPro" id="IPR011247">
    <property type="entry name" value="Chemotax_prot-Glu_Me-esterase"/>
</dbReference>
<gene>
    <name evidence="7" type="ORF">SAMN05216550_12749</name>
</gene>
<dbReference type="GO" id="GO:0000156">
    <property type="term" value="F:phosphorelay response regulator activity"/>
    <property type="evidence" value="ECO:0007669"/>
    <property type="project" value="InterPro"/>
</dbReference>
<dbReference type="SUPFAM" id="SSF52738">
    <property type="entry name" value="Methylesterase CheB, C-terminal domain"/>
    <property type="match status" value="1"/>
</dbReference>
<dbReference type="GO" id="GO:0008984">
    <property type="term" value="F:protein-glutamate methylesterase activity"/>
    <property type="evidence" value="ECO:0007669"/>
    <property type="project" value="UniProtKB-EC"/>
</dbReference>